<dbReference type="Pfam" id="PF05730">
    <property type="entry name" value="CFEM"/>
    <property type="match status" value="1"/>
</dbReference>
<proteinExistence type="inferred from homology"/>
<evidence type="ECO:0000256" key="7">
    <source>
        <dbReference type="ARBA" id="ARBA00022622"/>
    </source>
</evidence>
<keyword evidence="19" id="KW-1185">Reference proteome</keyword>
<evidence type="ECO:0000256" key="15">
    <source>
        <dbReference type="PROSITE-ProRule" id="PRU01356"/>
    </source>
</evidence>
<keyword evidence="10 15" id="KW-0408">Iron</keyword>
<keyword evidence="11" id="KW-0472">Membrane</keyword>
<dbReference type="GO" id="GO:0098552">
    <property type="term" value="C:side of membrane"/>
    <property type="evidence" value="ECO:0007669"/>
    <property type="project" value="UniProtKB-KW"/>
</dbReference>
<dbReference type="GO" id="GO:0005886">
    <property type="term" value="C:plasma membrane"/>
    <property type="evidence" value="ECO:0007669"/>
    <property type="project" value="UniProtKB-SubCell"/>
</dbReference>
<keyword evidence="4" id="KW-1003">Cell membrane</keyword>
<feature type="chain" id="PRO_5035430891" description="CFEM domain-containing protein" evidence="16">
    <location>
        <begin position="19"/>
        <end position="161"/>
    </location>
</feature>
<evidence type="ECO:0000256" key="16">
    <source>
        <dbReference type="SAM" id="SignalP"/>
    </source>
</evidence>
<evidence type="ECO:0000256" key="4">
    <source>
        <dbReference type="ARBA" id="ARBA00022475"/>
    </source>
</evidence>
<keyword evidence="5" id="KW-0964">Secreted</keyword>
<dbReference type="PROSITE" id="PS52012">
    <property type="entry name" value="CFEM"/>
    <property type="match status" value="1"/>
</dbReference>
<dbReference type="InterPro" id="IPR008427">
    <property type="entry name" value="Extracellular_membr_CFEM_dom"/>
</dbReference>
<keyword evidence="13" id="KW-0325">Glycoprotein</keyword>
<dbReference type="SMART" id="SM00747">
    <property type="entry name" value="CFEM"/>
    <property type="match status" value="1"/>
</dbReference>
<evidence type="ECO:0000256" key="1">
    <source>
        <dbReference type="ARBA" id="ARBA00004609"/>
    </source>
</evidence>
<evidence type="ECO:0000259" key="17">
    <source>
        <dbReference type="PROSITE" id="PS52012"/>
    </source>
</evidence>
<dbReference type="EMBL" id="JAGMVJ010000018">
    <property type="protein sequence ID" value="KAH7077259.1"/>
    <property type="molecule type" value="Genomic_DNA"/>
</dbReference>
<dbReference type="Proteomes" id="UP000813461">
    <property type="component" value="Unassembled WGS sequence"/>
</dbReference>
<keyword evidence="9 16" id="KW-0732">Signal</keyword>
<keyword evidence="14" id="KW-0449">Lipoprotein</keyword>
<organism evidence="18 19">
    <name type="scientific">Paraphoma chrysanthemicola</name>
    <dbReference type="NCBI Taxonomy" id="798071"/>
    <lineage>
        <taxon>Eukaryota</taxon>
        <taxon>Fungi</taxon>
        <taxon>Dikarya</taxon>
        <taxon>Ascomycota</taxon>
        <taxon>Pezizomycotina</taxon>
        <taxon>Dothideomycetes</taxon>
        <taxon>Pleosporomycetidae</taxon>
        <taxon>Pleosporales</taxon>
        <taxon>Pleosporineae</taxon>
        <taxon>Phaeosphaeriaceae</taxon>
        <taxon>Paraphoma</taxon>
    </lineage>
</organism>
<keyword evidence="6 15" id="KW-0349">Heme</keyword>
<evidence type="ECO:0000256" key="5">
    <source>
        <dbReference type="ARBA" id="ARBA00022525"/>
    </source>
</evidence>
<feature type="disulfide bond" evidence="15">
    <location>
        <begin position="39"/>
        <end position="46"/>
    </location>
</feature>
<accession>A0A8K0VUD4</accession>
<evidence type="ECO:0000256" key="9">
    <source>
        <dbReference type="ARBA" id="ARBA00022729"/>
    </source>
</evidence>
<evidence type="ECO:0000256" key="8">
    <source>
        <dbReference type="ARBA" id="ARBA00022723"/>
    </source>
</evidence>
<evidence type="ECO:0000313" key="18">
    <source>
        <dbReference type="EMBL" id="KAH7077259.1"/>
    </source>
</evidence>
<evidence type="ECO:0000256" key="10">
    <source>
        <dbReference type="ARBA" id="ARBA00023004"/>
    </source>
</evidence>
<dbReference type="PANTHER" id="PTHR37928">
    <property type="entry name" value="CFEM DOMAIN PROTEIN (AFU_ORTHOLOGUE AFUA_6G14090)"/>
    <property type="match status" value="1"/>
</dbReference>
<dbReference type="AlphaFoldDB" id="A0A8K0VUD4"/>
<keyword evidence="8 15" id="KW-0479">Metal-binding</keyword>
<gene>
    <name evidence="18" type="ORF">FB567DRAFT_596437</name>
</gene>
<name>A0A8K0VUD4_9PLEO</name>
<comment type="similarity">
    <text evidence="3">Belongs to the RBT5 family.</text>
</comment>
<comment type="subcellular location">
    <subcellularLocation>
        <location evidence="1">Cell membrane</location>
        <topology evidence="1">Lipid-anchor</topology>
        <topology evidence="1">GPI-anchor</topology>
    </subcellularLocation>
    <subcellularLocation>
        <location evidence="2">Secreted</location>
    </subcellularLocation>
</comment>
<protein>
    <recommendedName>
        <fullName evidence="17">CFEM domain-containing protein</fullName>
    </recommendedName>
</protein>
<reference evidence="18" key="1">
    <citation type="journal article" date="2021" name="Nat. Commun.">
        <title>Genetic determinants of endophytism in the Arabidopsis root mycobiome.</title>
        <authorList>
            <person name="Mesny F."/>
            <person name="Miyauchi S."/>
            <person name="Thiergart T."/>
            <person name="Pickel B."/>
            <person name="Atanasova L."/>
            <person name="Karlsson M."/>
            <person name="Huettel B."/>
            <person name="Barry K.W."/>
            <person name="Haridas S."/>
            <person name="Chen C."/>
            <person name="Bauer D."/>
            <person name="Andreopoulos W."/>
            <person name="Pangilinan J."/>
            <person name="LaButti K."/>
            <person name="Riley R."/>
            <person name="Lipzen A."/>
            <person name="Clum A."/>
            <person name="Drula E."/>
            <person name="Henrissat B."/>
            <person name="Kohler A."/>
            <person name="Grigoriev I.V."/>
            <person name="Martin F.M."/>
            <person name="Hacquard S."/>
        </authorList>
    </citation>
    <scope>NUCLEOTIDE SEQUENCE</scope>
    <source>
        <strain evidence="18">MPI-SDFR-AT-0120</strain>
    </source>
</reference>
<dbReference type="OrthoDB" id="3065412at2759"/>
<evidence type="ECO:0000256" key="2">
    <source>
        <dbReference type="ARBA" id="ARBA00004613"/>
    </source>
</evidence>
<feature type="domain" description="CFEM" evidence="17">
    <location>
        <begin position="1"/>
        <end position="110"/>
    </location>
</feature>
<evidence type="ECO:0000313" key="19">
    <source>
        <dbReference type="Proteomes" id="UP000813461"/>
    </source>
</evidence>
<feature type="signal peptide" evidence="16">
    <location>
        <begin position="1"/>
        <end position="18"/>
    </location>
</feature>
<sequence length="161" mass="15201">MRFSIVAAVAALSSIAVGQSIDQLPQCARTCFGSNTGNCGTADIACICSSAVIQPVSCCVFSSCSQADIATTIGFAQTICRLANVEVNTAPVCASGSATPSAGNGTASATASGSATVSGVTGSASRTPSASAAGSTGAAPLPSACAGSLLGAAVAGLFAVL</sequence>
<comment type="caution">
    <text evidence="15">Lacks conserved residue(s) required for the propagation of feature annotation.</text>
</comment>
<dbReference type="GO" id="GO:0046872">
    <property type="term" value="F:metal ion binding"/>
    <property type="evidence" value="ECO:0007669"/>
    <property type="project" value="UniProtKB-UniRule"/>
</dbReference>
<evidence type="ECO:0000256" key="3">
    <source>
        <dbReference type="ARBA" id="ARBA00010031"/>
    </source>
</evidence>
<evidence type="ECO:0000256" key="11">
    <source>
        <dbReference type="ARBA" id="ARBA00023136"/>
    </source>
</evidence>
<evidence type="ECO:0000256" key="14">
    <source>
        <dbReference type="ARBA" id="ARBA00023288"/>
    </source>
</evidence>
<evidence type="ECO:0000256" key="12">
    <source>
        <dbReference type="ARBA" id="ARBA00023157"/>
    </source>
</evidence>
<evidence type="ECO:0000256" key="6">
    <source>
        <dbReference type="ARBA" id="ARBA00022617"/>
    </source>
</evidence>
<keyword evidence="7" id="KW-0336">GPI-anchor</keyword>
<comment type="caution">
    <text evidence="18">The sequence shown here is derived from an EMBL/GenBank/DDBJ whole genome shotgun (WGS) entry which is preliminary data.</text>
</comment>
<dbReference type="GO" id="GO:0005576">
    <property type="term" value="C:extracellular region"/>
    <property type="evidence" value="ECO:0007669"/>
    <property type="project" value="UniProtKB-SubCell"/>
</dbReference>
<feature type="binding site" description="axial binding residue" evidence="15">
    <location>
        <position position="43"/>
    </location>
    <ligand>
        <name>heme</name>
        <dbReference type="ChEBI" id="CHEBI:30413"/>
    </ligand>
    <ligandPart>
        <name>Fe</name>
        <dbReference type="ChEBI" id="CHEBI:18248"/>
    </ligandPart>
</feature>
<evidence type="ECO:0000256" key="13">
    <source>
        <dbReference type="ARBA" id="ARBA00023180"/>
    </source>
</evidence>
<dbReference type="PANTHER" id="PTHR37928:SF2">
    <property type="entry name" value="GPI ANCHORED CFEM DOMAIN PROTEIN (AFU_ORTHOLOGUE AFUA_6G10580)"/>
    <property type="match status" value="1"/>
</dbReference>
<keyword evidence="12 15" id="KW-1015">Disulfide bond</keyword>
<dbReference type="InterPro" id="IPR051735">
    <property type="entry name" value="CFEM_domain"/>
</dbReference>